<feature type="transmembrane region" description="Helical" evidence="2">
    <location>
        <begin position="442"/>
        <end position="462"/>
    </location>
</feature>
<evidence type="ECO:0000256" key="2">
    <source>
        <dbReference type="SAM" id="Phobius"/>
    </source>
</evidence>
<evidence type="ECO:0000256" key="1">
    <source>
        <dbReference type="SAM" id="MobiDB-lite"/>
    </source>
</evidence>
<keyword evidence="2" id="KW-0472">Membrane</keyword>
<reference evidence="3 4" key="1">
    <citation type="submission" date="2019-02" db="EMBL/GenBank/DDBJ databases">
        <title>Deep-cultivation of Planctomycetes and their phenomic and genomic characterization uncovers novel biology.</title>
        <authorList>
            <person name="Wiegand S."/>
            <person name="Jogler M."/>
            <person name="Boedeker C."/>
            <person name="Pinto D."/>
            <person name="Vollmers J."/>
            <person name="Rivas-Marin E."/>
            <person name="Kohn T."/>
            <person name="Peeters S.H."/>
            <person name="Heuer A."/>
            <person name="Rast P."/>
            <person name="Oberbeckmann S."/>
            <person name="Bunk B."/>
            <person name="Jeske O."/>
            <person name="Meyerdierks A."/>
            <person name="Storesund J.E."/>
            <person name="Kallscheuer N."/>
            <person name="Luecker S."/>
            <person name="Lage O.M."/>
            <person name="Pohl T."/>
            <person name="Merkel B.J."/>
            <person name="Hornburger P."/>
            <person name="Mueller R.-W."/>
            <person name="Bruemmer F."/>
            <person name="Labrenz M."/>
            <person name="Spormann A.M."/>
            <person name="Op den Camp H."/>
            <person name="Overmann J."/>
            <person name="Amann R."/>
            <person name="Jetten M.S.M."/>
            <person name="Mascher T."/>
            <person name="Medema M.H."/>
            <person name="Devos D.P."/>
            <person name="Kaster A.-K."/>
            <person name="Ovreas L."/>
            <person name="Rohde M."/>
            <person name="Galperin M.Y."/>
            <person name="Jogler C."/>
        </authorList>
    </citation>
    <scope>NUCLEOTIDE SEQUENCE [LARGE SCALE GENOMIC DNA]</scope>
    <source>
        <strain evidence="3 4">Q31a</strain>
    </source>
</reference>
<feature type="transmembrane region" description="Helical" evidence="2">
    <location>
        <begin position="374"/>
        <end position="393"/>
    </location>
</feature>
<name>A0A518GBV3_9BACT</name>
<dbReference type="EMBL" id="CP036298">
    <property type="protein sequence ID" value="QDV26069.1"/>
    <property type="molecule type" value="Genomic_DNA"/>
</dbReference>
<keyword evidence="4" id="KW-1185">Reference proteome</keyword>
<keyword evidence="2" id="KW-0812">Transmembrane</keyword>
<proteinExistence type="predicted"/>
<feature type="compositionally biased region" description="Polar residues" evidence="1">
    <location>
        <begin position="16"/>
        <end position="33"/>
    </location>
</feature>
<feature type="compositionally biased region" description="Basic and acidic residues" evidence="1">
    <location>
        <begin position="1"/>
        <end position="11"/>
    </location>
</feature>
<gene>
    <name evidence="3" type="ORF">Q31a_44400</name>
</gene>
<accession>A0A518GBV3</accession>
<evidence type="ECO:0000313" key="3">
    <source>
        <dbReference type="EMBL" id="QDV26069.1"/>
    </source>
</evidence>
<organism evidence="3 4">
    <name type="scientific">Aureliella helgolandensis</name>
    <dbReference type="NCBI Taxonomy" id="2527968"/>
    <lineage>
        <taxon>Bacteria</taxon>
        <taxon>Pseudomonadati</taxon>
        <taxon>Planctomycetota</taxon>
        <taxon>Planctomycetia</taxon>
        <taxon>Pirellulales</taxon>
        <taxon>Pirellulaceae</taxon>
        <taxon>Aureliella</taxon>
    </lineage>
</organism>
<dbReference type="KEGG" id="ahel:Q31a_44400"/>
<evidence type="ECO:0000313" key="4">
    <source>
        <dbReference type="Proteomes" id="UP000318017"/>
    </source>
</evidence>
<dbReference type="Proteomes" id="UP000318017">
    <property type="component" value="Chromosome"/>
</dbReference>
<feature type="region of interest" description="Disordered" evidence="1">
    <location>
        <begin position="1"/>
        <end position="35"/>
    </location>
</feature>
<dbReference type="AlphaFoldDB" id="A0A518GBV3"/>
<feature type="transmembrane region" description="Helical" evidence="2">
    <location>
        <begin position="414"/>
        <end position="436"/>
    </location>
</feature>
<protein>
    <submittedName>
        <fullName evidence="3">Uncharacterized protein</fullName>
    </submittedName>
</protein>
<sequence>MVKHIESHDRPAVLVDTSQRNASAADTNSQSPFELSPKQFKRNLTKALKAALPFQAIGEGQADAKAMFGQYVDSLAKLEECQQEVRGFVNRMKSTNVSYEVFEGLDDIRDKLESEVTSDFKIRLTQPLHTGTAELAAKSTAEVRQELNESLHRAVVRTVDQLIAGLDNLVDKKVVGLVTWTSQNTVRYDFFERLVSVGGRTTEFSRGEAASSANSPTGWVRRLTKRDECDVTCRRQRHIHEAIDAFQTGLDNTQVIMPPKVVALCEAVPNWLRSEFVVLDGYLIRQNIHEEVIIRSKVVAETHQEVVVHGLEPGVVCGYYVFAGWGPAEIDDEKERRSIEKATRFEPFWLVSAAGLQLLALVLASFQLAQFATLVFMASVGCMFGAAIQIDAIDFKKSVPSIGSNTYVPPRARWLSLLGFSFVASASVTLGGIQLMLAPVTIGIRVVAGILILAGAISVVALRDFPLQVLKPSRKGPKQ</sequence>
<keyword evidence="2" id="KW-1133">Transmembrane helix</keyword>